<dbReference type="PANTHER" id="PTHR46929:SF3">
    <property type="entry name" value="MYB_SANT-LIKE DOMAIN-CONTAINING PROTEIN"/>
    <property type="match status" value="1"/>
</dbReference>
<dbReference type="EMBL" id="MU167258">
    <property type="protein sequence ID" value="KAG0146652.1"/>
    <property type="molecule type" value="Genomic_DNA"/>
</dbReference>
<dbReference type="InterPro" id="IPR024752">
    <property type="entry name" value="Myb/SANT-like_dom"/>
</dbReference>
<reference evidence="2" key="1">
    <citation type="submission" date="2013-11" db="EMBL/GenBank/DDBJ databases">
        <title>Genome sequence of the fusiform rust pathogen reveals effectors for host alternation and coevolution with pine.</title>
        <authorList>
            <consortium name="DOE Joint Genome Institute"/>
            <person name="Smith K."/>
            <person name="Pendleton A."/>
            <person name="Kubisiak T."/>
            <person name="Anderson C."/>
            <person name="Salamov A."/>
            <person name="Aerts A."/>
            <person name="Riley R."/>
            <person name="Clum A."/>
            <person name="Lindquist E."/>
            <person name="Ence D."/>
            <person name="Campbell M."/>
            <person name="Kronenberg Z."/>
            <person name="Feau N."/>
            <person name="Dhillon B."/>
            <person name="Hamelin R."/>
            <person name="Burleigh J."/>
            <person name="Smith J."/>
            <person name="Yandell M."/>
            <person name="Nelson C."/>
            <person name="Grigoriev I."/>
            <person name="Davis J."/>
        </authorList>
    </citation>
    <scope>NUCLEOTIDE SEQUENCE</scope>
    <source>
        <strain evidence="2">G11</strain>
    </source>
</reference>
<feature type="domain" description="Myb/SANT-like" evidence="1">
    <location>
        <begin position="22"/>
        <end position="114"/>
    </location>
</feature>
<comment type="caution">
    <text evidence="2">The sequence shown here is derived from an EMBL/GenBank/DDBJ whole genome shotgun (WGS) entry which is preliminary data.</text>
</comment>
<protein>
    <recommendedName>
        <fullName evidence="1">Myb/SANT-like domain-containing protein</fullName>
    </recommendedName>
</protein>
<evidence type="ECO:0000313" key="2">
    <source>
        <dbReference type="EMBL" id="KAG0146652.1"/>
    </source>
</evidence>
<organism evidence="2 3">
    <name type="scientific">Cronartium quercuum f. sp. fusiforme G11</name>
    <dbReference type="NCBI Taxonomy" id="708437"/>
    <lineage>
        <taxon>Eukaryota</taxon>
        <taxon>Fungi</taxon>
        <taxon>Dikarya</taxon>
        <taxon>Basidiomycota</taxon>
        <taxon>Pucciniomycotina</taxon>
        <taxon>Pucciniomycetes</taxon>
        <taxon>Pucciniales</taxon>
        <taxon>Coleosporiaceae</taxon>
        <taxon>Cronartium</taxon>
    </lineage>
</organism>
<evidence type="ECO:0000259" key="1">
    <source>
        <dbReference type="Pfam" id="PF12776"/>
    </source>
</evidence>
<dbReference type="Proteomes" id="UP000886653">
    <property type="component" value="Unassembled WGS sequence"/>
</dbReference>
<accession>A0A9P6NJB5</accession>
<dbReference type="OrthoDB" id="3366674at2759"/>
<keyword evidence="3" id="KW-1185">Reference proteome</keyword>
<dbReference type="PANTHER" id="PTHR46929">
    <property type="entry name" value="EXPRESSED PROTEIN"/>
    <property type="match status" value="1"/>
</dbReference>
<dbReference type="Pfam" id="PF12776">
    <property type="entry name" value="Myb_DNA-bind_3"/>
    <property type="match status" value="1"/>
</dbReference>
<name>A0A9P6NJB5_9BASI</name>
<dbReference type="AlphaFoldDB" id="A0A9P6NJB5"/>
<evidence type="ECO:0000313" key="3">
    <source>
        <dbReference type="Proteomes" id="UP000886653"/>
    </source>
</evidence>
<sequence>MPPKKTSYNDEKPSGKDHITCTPEKDRFLLLSFKKKMNQGHTSDGGLSALGWTDLTNEFCKEFKGCFDKQQLRNRIAKDKKEYKVYHSVRCFSGGGWDSMAGKVIETDEWWDDYVIGHSDAKPFQKKGFPNYDLIANVMPAKGNQLLGKNAKGTNLKRKQVHDPTSDELKLDDTEADEEDIAEKDRALNITEDVEPDIIVQASANDIANGSRAHIVMDEAETTDLNLPGNFFINPGTKVRSFGPPASQTSSTNPKLSIQHKRAASVKVMTDISEDEDRMPHPEHIWETGLKALACLVQSAVQQEKYCFSNEEALACVKKDVAIAKNEKYPNCWAAMTIFNATAEDHFGEPLACLAAAKFLFDEDHASHFVSLAEDLCWLWLRKMVEV</sequence>
<proteinExistence type="predicted"/>
<gene>
    <name evidence="2" type="ORF">CROQUDRAFT_92485</name>
</gene>